<dbReference type="Gene3D" id="3.40.190.150">
    <property type="entry name" value="Bordetella uptake gene, domain 1"/>
    <property type="match status" value="1"/>
</dbReference>
<dbReference type="CDD" id="cd13578">
    <property type="entry name" value="PBP2_Bug27"/>
    <property type="match status" value="1"/>
</dbReference>
<dbReference type="InterPro" id="IPR005064">
    <property type="entry name" value="BUG"/>
</dbReference>
<dbReference type="Gene3D" id="3.40.190.10">
    <property type="entry name" value="Periplasmic binding protein-like II"/>
    <property type="match status" value="1"/>
</dbReference>
<dbReference type="Pfam" id="PF03401">
    <property type="entry name" value="TctC"/>
    <property type="match status" value="1"/>
</dbReference>
<dbReference type="Proteomes" id="UP000294692">
    <property type="component" value="Unassembled WGS sequence"/>
</dbReference>
<dbReference type="EMBL" id="SMBX01000001">
    <property type="protein sequence ID" value="TCV03150.1"/>
    <property type="molecule type" value="Genomic_DNA"/>
</dbReference>
<evidence type="ECO:0000256" key="1">
    <source>
        <dbReference type="ARBA" id="ARBA00006987"/>
    </source>
</evidence>
<dbReference type="PANTHER" id="PTHR42928:SF5">
    <property type="entry name" value="BLR1237 PROTEIN"/>
    <property type="match status" value="1"/>
</dbReference>
<name>A0A4V2VSN7_9BURK</name>
<proteinExistence type="inferred from homology"/>
<reference evidence="2 3" key="1">
    <citation type="submission" date="2019-03" db="EMBL/GenBank/DDBJ databases">
        <title>Genomic Encyclopedia of Type Strains, Phase IV (KMG-IV): sequencing the most valuable type-strain genomes for metagenomic binning, comparative biology and taxonomic classification.</title>
        <authorList>
            <person name="Goeker M."/>
        </authorList>
    </citation>
    <scope>NUCLEOTIDE SEQUENCE [LARGE SCALE GENOMIC DNA]</scope>
    <source>
        <strain evidence="2 3">DSM 100048</strain>
    </source>
</reference>
<dbReference type="InterPro" id="IPR042100">
    <property type="entry name" value="Bug_dom1"/>
</dbReference>
<keyword evidence="3" id="KW-1185">Reference proteome</keyword>
<organism evidence="2 3">
    <name type="scientific">Paracandidimonas soli</name>
    <dbReference type="NCBI Taxonomy" id="1917182"/>
    <lineage>
        <taxon>Bacteria</taxon>
        <taxon>Pseudomonadati</taxon>
        <taxon>Pseudomonadota</taxon>
        <taxon>Betaproteobacteria</taxon>
        <taxon>Burkholderiales</taxon>
        <taxon>Alcaligenaceae</taxon>
        <taxon>Paracandidimonas</taxon>
    </lineage>
</organism>
<accession>A0A4V2VSN7</accession>
<keyword evidence="2" id="KW-0675">Receptor</keyword>
<dbReference type="PANTHER" id="PTHR42928">
    <property type="entry name" value="TRICARBOXYLATE-BINDING PROTEIN"/>
    <property type="match status" value="1"/>
</dbReference>
<evidence type="ECO:0000313" key="2">
    <source>
        <dbReference type="EMBL" id="TCV03150.1"/>
    </source>
</evidence>
<dbReference type="SUPFAM" id="SSF53850">
    <property type="entry name" value="Periplasmic binding protein-like II"/>
    <property type="match status" value="1"/>
</dbReference>
<sequence length="338" mass="35415">MSMFNTGRIPASKWVGAFAMTAACLGFGQASLAQGGYPSKPIQFVVPYAPGGPLDNVARLLAEKVQPELGQPVVVENRPGAGGNIGAAYVAKAAPDGYTLVMGAVAINAINPWLYPDLPFDPVKSFAPVTLLASVPNVLIVNADFAKANNIDSVKDLVEYAKKHDGELNFASGGNGSAGHLAGELLNVREGVKTVHVPYAGAAPAKLALLSAQVHFMFDNLASAAGLIKDGQVKALAVTTAERSSIYPDLPTMQEAGVDKFDLGTWFGVFSTGGTPDEAIEVLHRAYAKAMKDPAVSKALLAMGSDIEPNTPAEFAEMVQRELAKYKEIVEVSGAKLF</sequence>
<gene>
    <name evidence="2" type="ORF">EV686_101613</name>
</gene>
<dbReference type="PIRSF" id="PIRSF017082">
    <property type="entry name" value="YflP"/>
    <property type="match status" value="1"/>
</dbReference>
<comment type="similarity">
    <text evidence="1">Belongs to the UPF0065 (bug) family.</text>
</comment>
<protein>
    <submittedName>
        <fullName evidence="2">Tripartite-type tricarboxylate transporter receptor subunit TctC</fullName>
    </submittedName>
</protein>
<dbReference type="RefSeq" id="WP_377747872.1">
    <property type="nucleotide sequence ID" value="NZ_JBEBWM010000055.1"/>
</dbReference>
<comment type="caution">
    <text evidence="2">The sequence shown here is derived from an EMBL/GenBank/DDBJ whole genome shotgun (WGS) entry which is preliminary data.</text>
</comment>
<evidence type="ECO:0000313" key="3">
    <source>
        <dbReference type="Proteomes" id="UP000294692"/>
    </source>
</evidence>
<dbReference type="AlphaFoldDB" id="A0A4V2VSN7"/>